<comment type="domain">
    <text evidence="12">The last Arg residue of the ACP-binding site is essential for the weak association between ACP/AcpP and FabH.</text>
</comment>
<comment type="function">
    <text evidence="12">Catalyzes the condensation reaction of fatty acid synthesis by the addition to an acyl acceptor of two carbons from malonyl-ACP. Catalyzes the first condensation reaction which initiates fatty acid synthesis and may therefore play a role in governing the total rate of fatty acid production. Possesses both acetoacetyl-ACP synthase and acetyl transacylase activities. Its substrate specificity determines the biosynthesis of branched-chain and/or straight-chain of fatty acids.</text>
</comment>
<evidence type="ECO:0000256" key="7">
    <source>
        <dbReference type="ARBA" id="ARBA00023098"/>
    </source>
</evidence>
<reference evidence="15" key="1">
    <citation type="journal article" date="2020" name="mSystems">
        <title>Genome- and Community-Level Interaction Insights into Carbon Utilization and Element Cycling Functions of Hydrothermarchaeota in Hydrothermal Sediment.</title>
        <authorList>
            <person name="Zhou Z."/>
            <person name="Liu Y."/>
            <person name="Xu W."/>
            <person name="Pan J."/>
            <person name="Luo Z.H."/>
            <person name="Li M."/>
        </authorList>
    </citation>
    <scope>NUCLEOTIDE SEQUENCE [LARGE SCALE GENOMIC DNA]</scope>
    <source>
        <strain evidence="15">SpSt-210</strain>
    </source>
</reference>
<comment type="subcellular location">
    <subcellularLocation>
        <location evidence="12">Cytoplasm</location>
    </subcellularLocation>
</comment>
<name>A0A831X6P4_9BACT</name>
<dbReference type="GO" id="GO:0006633">
    <property type="term" value="P:fatty acid biosynthetic process"/>
    <property type="evidence" value="ECO:0007669"/>
    <property type="project" value="UniProtKB-UniRule"/>
</dbReference>
<dbReference type="CDD" id="cd00830">
    <property type="entry name" value="KAS_III"/>
    <property type="match status" value="1"/>
</dbReference>
<dbReference type="HAMAP" id="MF_01815">
    <property type="entry name" value="FabH"/>
    <property type="match status" value="1"/>
</dbReference>
<keyword evidence="8 12" id="KW-0275">Fatty acid biosynthesis</keyword>
<organism evidence="15">
    <name type="scientific">Thermorudis peleae</name>
    <dbReference type="NCBI Taxonomy" id="1382356"/>
    <lineage>
        <taxon>Bacteria</taxon>
        <taxon>Pseudomonadati</taxon>
        <taxon>Thermomicrobiota</taxon>
        <taxon>Thermomicrobia</taxon>
        <taxon>Thermomicrobia incertae sedis</taxon>
        <taxon>Thermorudis</taxon>
    </lineage>
</organism>
<dbReference type="EMBL" id="DSIY01000053">
    <property type="protein sequence ID" value="HEG90282.1"/>
    <property type="molecule type" value="Genomic_DNA"/>
</dbReference>
<comment type="similarity">
    <text evidence="2 12">Belongs to the thiolase-like superfamily. FabH family.</text>
</comment>
<evidence type="ECO:0000256" key="8">
    <source>
        <dbReference type="ARBA" id="ARBA00023160"/>
    </source>
</evidence>
<dbReference type="GO" id="GO:0033818">
    <property type="term" value="F:beta-ketoacyl-acyl-carrier-protein synthase III activity"/>
    <property type="evidence" value="ECO:0007669"/>
    <property type="project" value="UniProtKB-UniRule"/>
</dbReference>
<evidence type="ECO:0000256" key="2">
    <source>
        <dbReference type="ARBA" id="ARBA00008642"/>
    </source>
</evidence>
<comment type="subunit">
    <text evidence="12">Homodimer.</text>
</comment>
<feature type="active site" evidence="12">
    <location>
        <position position="254"/>
    </location>
</feature>
<feature type="active site" evidence="12">
    <location>
        <position position="284"/>
    </location>
</feature>
<evidence type="ECO:0000256" key="6">
    <source>
        <dbReference type="ARBA" id="ARBA00022832"/>
    </source>
</evidence>
<evidence type="ECO:0000256" key="10">
    <source>
        <dbReference type="ARBA" id="ARBA00023315"/>
    </source>
</evidence>
<keyword evidence="9 12" id="KW-0511">Multifunctional enzyme</keyword>
<evidence type="ECO:0000256" key="4">
    <source>
        <dbReference type="ARBA" id="ARBA00022516"/>
    </source>
</evidence>
<dbReference type="SUPFAM" id="SSF53901">
    <property type="entry name" value="Thiolase-like"/>
    <property type="match status" value="1"/>
</dbReference>
<protein>
    <recommendedName>
        <fullName evidence="3 12">Beta-ketoacyl-[acyl-carrier-protein] synthase III</fullName>
        <shortName evidence="12">Beta-ketoacyl-ACP synthase III</shortName>
        <shortName evidence="12">KAS III</shortName>
        <ecNumber evidence="3 12">2.3.1.180</ecNumber>
    </recommendedName>
    <alternativeName>
        <fullName evidence="12">3-oxoacyl-[acyl-carrier-protein] synthase 3</fullName>
    </alternativeName>
    <alternativeName>
        <fullName evidence="12">3-oxoacyl-[acyl-carrier-protein] synthase III</fullName>
    </alternativeName>
</protein>
<evidence type="ECO:0000313" key="15">
    <source>
        <dbReference type="EMBL" id="HEG90282.1"/>
    </source>
</evidence>
<dbReference type="InterPro" id="IPR016039">
    <property type="entry name" value="Thiolase-like"/>
</dbReference>
<feature type="active site" evidence="12">
    <location>
        <position position="115"/>
    </location>
</feature>
<dbReference type="InterPro" id="IPR004655">
    <property type="entry name" value="FabH"/>
</dbReference>
<comment type="catalytic activity">
    <reaction evidence="11">
        <text>malonyl-[ACP] + acetyl-CoA + H(+) = 3-oxobutanoyl-[ACP] + CO2 + CoA</text>
        <dbReference type="Rhea" id="RHEA:12080"/>
        <dbReference type="Rhea" id="RHEA-COMP:9623"/>
        <dbReference type="Rhea" id="RHEA-COMP:9625"/>
        <dbReference type="ChEBI" id="CHEBI:15378"/>
        <dbReference type="ChEBI" id="CHEBI:16526"/>
        <dbReference type="ChEBI" id="CHEBI:57287"/>
        <dbReference type="ChEBI" id="CHEBI:57288"/>
        <dbReference type="ChEBI" id="CHEBI:78449"/>
        <dbReference type="ChEBI" id="CHEBI:78450"/>
        <dbReference type="EC" id="2.3.1.180"/>
    </reaction>
    <physiologicalReaction direction="left-to-right" evidence="11">
        <dbReference type="Rhea" id="RHEA:12081"/>
    </physiologicalReaction>
</comment>
<dbReference type="Pfam" id="PF08545">
    <property type="entry name" value="ACP_syn_III"/>
    <property type="match status" value="1"/>
</dbReference>
<accession>A0A831X6P4</accession>
<evidence type="ECO:0000256" key="3">
    <source>
        <dbReference type="ARBA" id="ARBA00012333"/>
    </source>
</evidence>
<dbReference type="FunFam" id="3.40.47.10:FF:000004">
    <property type="entry name" value="3-oxoacyl-[acyl-carrier-protein] synthase 3"/>
    <property type="match status" value="1"/>
</dbReference>
<comment type="caution">
    <text evidence="15">The sequence shown here is derived from an EMBL/GenBank/DDBJ whole genome shotgun (WGS) entry which is preliminary data.</text>
</comment>
<evidence type="ECO:0000256" key="11">
    <source>
        <dbReference type="ARBA" id="ARBA00051096"/>
    </source>
</evidence>
<keyword evidence="6 12" id="KW-0276">Fatty acid metabolism</keyword>
<dbReference type="GO" id="GO:0004315">
    <property type="term" value="F:3-oxoacyl-[acyl-carrier-protein] synthase activity"/>
    <property type="evidence" value="ECO:0007669"/>
    <property type="project" value="InterPro"/>
</dbReference>
<dbReference type="UniPathway" id="UPA00094"/>
<keyword evidence="10 12" id="KW-0012">Acyltransferase</keyword>
<feature type="domain" description="Beta-ketoacyl-[acyl-carrier-protein] synthase III N-terminal" evidence="14">
    <location>
        <begin position="109"/>
        <end position="187"/>
    </location>
</feature>
<keyword evidence="7 12" id="KW-0443">Lipid metabolism</keyword>
<keyword evidence="4 12" id="KW-0444">Lipid biosynthesis</keyword>
<proteinExistence type="inferred from homology"/>
<comment type="pathway">
    <text evidence="1 12">Lipid metabolism; fatty acid biosynthesis.</text>
</comment>
<evidence type="ECO:0000256" key="1">
    <source>
        <dbReference type="ARBA" id="ARBA00005194"/>
    </source>
</evidence>
<evidence type="ECO:0000259" key="13">
    <source>
        <dbReference type="Pfam" id="PF08541"/>
    </source>
</evidence>
<dbReference type="PANTHER" id="PTHR43091">
    <property type="entry name" value="3-OXOACYL-[ACYL-CARRIER-PROTEIN] SYNTHASE"/>
    <property type="match status" value="1"/>
</dbReference>
<evidence type="ECO:0000256" key="5">
    <source>
        <dbReference type="ARBA" id="ARBA00022679"/>
    </source>
</evidence>
<dbReference type="NCBIfam" id="NF006829">
    <property type="entry name" value="PRK09352.1"/>
    <property type="match status" value="1"/>
</dbReference>
<dbReference type="NCBIfam" id="TIGR00747">
    <property type="entry name" value="fabH"/>
    <property type="match status" value="1"/>
</dbReference>
<feature type="region of interest" description="ACP-binding" evidence="12">
    <location>
        <begin position="255"/>
        <end position="259"/>
    </location>
</feature>
<sequence>MAGRRAAITGWGAYVPEQVLSNQDLERMVDTSDEWIVTRTGIRERRIASPAETTLQMATIAARRAVAIAGIDPRQLDLVVFATVTPDLLMPATASLLQAELGATRAGAFDLAAACSGFVYGLTVGAQFIATGAADAVLVVGADALTRWVDFTDRSTCVLFGDGAGAVVLQATTAEEGVLSSALGSDGTGAMHLYLDGFRELLSANGSLPSKRPYMRMQGSEVFRFSVRVMGEAAIEAIARAGLRLDDIDLLIPHQANLRIIDAAAKRLGLPAEKVWVNLDRYGNTSAASVPICLAEAADAGALRPGMNLVLVAFGAGLSWAASVVRWGWSGVPGRE</sequence>
<evidence type="ECO:0000256" key="9">
    <source>
        <dbReference type="ARBA" id="ARBA00023268"/>
    </source>
</evidence>
<dbReference type="InterPro" id="IPR013751">
    <property type="entry name" value="ACP_syn_III_N"/>
</dbReference>
<keyword evidence="12" id="KW-0963">Cytoplasm</keyword>
<dbReference type="PANTHER" id="PTHR43091:SF1">
    <property type="entry name" value="BETA-KETOACYL-[ACYL-CARRIER-PROTEIN] SYNTHASE III, CHLOROPLASTIC"/>
    <property type="match status" value="1"/>
</dbReference>
<dbReference type="AlphaFoldDB" id="A0A831X6P4"/>
<dbReference type="InterPro" id="IPR013747">
    <property type="entry name" value="ACP_syn_III_C"/>
</dbReference>
<feature type="domain" description="Beta-ketoacyl-[acyl-carrier-protein] synthase III C-terminal" evidence="13">
    <location>
        <begin position="239"/>
        <end position="327"/>
    </location>
</feature>
<dbReference type="Pfam" id="PF08541">
    <property type="entry name" value="ACP_syn_III_C"/>
    <property type="match status" value="1"/>
</dbReference>
<gene>
    <name evidence="12" type="primary">fabH</name>
    <name evidence="15" type="ORF">ENP34_02390</name>
</gene>
<dbReference type="EC" id="2.3.1.180" evidence="3 12"/>
<evidence type="ECO:0000256" key="12">
    <source>
        <dbReference type="HAMAP-Rule" id="MF_01815"/>
    </source>
</evidence>
<dbReference type="Gene3D" id="3.40.47.10">
    <property type="match status" value="1"/>
</dbReference>
<keyword evidence="5 12" id="KW-0808">Transferase</keyword>
<evidence type="ECO:0000259" key="14">
    <source>
        <dbReference type="Pfam" id="PF08545"/>
    </source>
</evidence>
<dbReference type="GO" id="GO:0005737">
    <property type="term" value="C:cytoplasm"/>
    <property type="evidence" value="ECO:0007669"/>
    <property type="project" value="UniProtKB-SubCell"/>
</dbReference>